<dbReference type="EMBL" id="NNRL01000154">
    <property type="protein sequence ID" value="OYR15737.1"/>
    <property type="molecule type" value="Genomic_DNA"/>
</dbReference>
<organism evidence="2 3">
    <name type="scientific">Brucella grignonensis</name>
    <dbReference type="NCBI Taxonomy" id="94627"/>
    <lineage>
        <taxon>Bacteria</taxon>
        <taxon>Pseudomonadati</taxon>
        <taxon>Pseudomonadota</taxon>
        <taxon>Alphaproteobacteria</taxon>
        <taxon>Hyphomicrobiales</taxon>
        <taxon>Brucellaceae</taxon>
        <taxon>Brucella/Ochrobactrum group</taxon>
        <taxon>Brucella</taxon>
    </lineage>
</organism>
<proteinExistence type="predicted"/>
<dbReference type="AlphaFoldDB" id="A0A256FLL6"/>
<evidence type="ECO:0000256" key="1">
    <source>
        <dbReference type="SAM" id="MobiDB-lite"/>
    </source>
</evidence>
<comment type="caution">
    <text evidence="2">The sequence shown here is derived from an EMBL/GenBank/DDBJ whole genome shotgun (WGS) entry which is preliminary data.</text>
</comment>
<sequence>MPRLFSLSYIKIHLADAINQTALFDRSRPLTISARTDHSKPIEVAQSLTESPEKVNS</sequence>
<gene>
    <name evidence="2" type="ORF">CEV33_0250</name>
</gene>
<feature type="region of interest" description="Disordered" evidence="1">
    <location>
        <begin position="35"/>
        <end position="57"/>
    </location>
</feature>
<evidence type="ECO:0000313" key="2">
    <source>
        <dbReference type="EMBL" id="OYR15737.1"/>
    </source>
</evidence>
<dbReference type="Proteomes" id="UP000216478">
    <property type="component" value="Unassembled WGS sequence"/>
</dbReference>
<protein>
    <submittedName>
        <fullName evidence="2">Uncharacterized protein</fullName>
    </submittedName>
</protein>
<reference evidence="2 3" key="1">
    <citation type="submission" date="2017-07" db="EMBL/GenBank/DDBJ databases">
        <title>Phylogenetic study on the rhizospheric bacterium Ochrobactrum sp. A44.</title>
        <authorList>
            <person name="Krzyzanowska D.M."/>
            <person name="Ossowicki A."/>
            <person name="Rajewska M."/>
            <person name="Maciag T."/>
            <person name="Kaczynski Z."/>
            <person name="Czerwicka M."/>
            <person name="Jafra S."/>
        </authorList>
    </citation>
    <scope>NUCLEOTIDE SEQUENCE [LARGE SCALE GENOMIC DNA]</scope>
    <source>
        <strain evidence="2 3">OgA9a</strain>
    </source>
</reference>
<keyword evidence="3" id="KW-1185">Reference proteome</keyword>
<evidence type="ECO:0000313" key="3">
    <source>
        <dbReference type="Proteomes" id="UP000216478"/>
    </source>
</evidence>
<name>A0A256FLL6_9HYPH</name>
<accession>A0A256FLL6</accession>